<dbReference type="GO" id="GO:0003697">
    <property type="term" value="F:single-stranded DNA binding"/>
    <property type="evidence" value="ECO:0007669"/>
    <property type="project" value="TreeGrafter"/>
</dbReference>
<dbReference type="Proteomes" id="UP001211907">
    <property type="component" value="Unassembled WGS sequence"/>
</dbReference>
<comment type="caution">
    <text evidence="5">The sequence shown here is derived from an EMBL/GenBank/DDBJ whole genome shotgun (WGS) entry which is preliminary data.</text>
</comment>
<gene>
    <name evidence="5" type="primary">SMC5_1</name>
    <name evidence="5" type="ORF">HK100_008736</name>
</gene>
<organism evidence="5 6">
    <name type="scientific">Physocladia obscura</name>
    <dbReference type="NCBI Taxonomy" id="109957"/>
    <lineage>
        <taxon>Eukaryota</taxon>
        <taxon>Fungi</taxon>
        <taxon>Fungi incertae sedis</taxon>
        <taxon>Chytridiomycota</taxon>
        <taxon>Chytridiomycota incertae sedis</taxon>
        <taxon>Chytridiomycetes</taxon>
        <taxon>Chytridiales</taxon>
        <taxon>Chytriomycetaceae</taxon>
        <taxon>Physocladia</taxon>
    </lineage>
</organism>
<dbReference type="AlphaFoldDB" id="A0AAD5XKI4"/>
<keyword evidence="3" id="KW-0175">Coiled coil</keyword>
<evidence type="ECO:0000256" key="1">
    <source>
        <dbReference type="ARBA" id="ARBA00010171"/>
    </source>
</evidence>
<feature type="domain" description="Rad50/SbcC-type AAA" evidence="4">
    <location>
        <begin position="53"/>
        <end position="163"/>
    </location>
</feature>
<proteinExistence type="inferred from homology"/>
<evidence type="ECO:0000259" key="4">
    <source>
        <dbReference type="Pfam" id="PF13476"/>
    </source>
</evidence>
<dbReference type="Gene3D" id="3.40.50.300">
    <property type="entry name" value="P-loop containing nucleotide triphosphate hydrolases"/>
    <property type="match status" value="1"/>
</dbReference>
<evidence type="ECO:0000313" key="5">
    <source>
        <dbReference type="EMBL" id="KAJ3140861.1"/>
    </source>
</evidence>
<dbReference type="GO" id="GO:0016887">
    <property type="term" value="F:ATP hydrolysis activity"/>
    <property type="evidence" value="ECO:0007669"/>
    <property type="project" value="InterPro"/>
</dbReference>
<dbReference type="PANTHER" id="PTHR45916">
    <property type="entry name" value="STRUCTURAL MAINTENANCE OF CHROMOSOMES PROTEIN 5"/>
    <property type="match status" value="1"/>
</dbReference>
<keyword evidence="6" id="KW-1185">Reference proteome</keyword>
<evidence type="ECO:0000313" key="6">
    <source>
        <dbReference type="Proteomes" id="UP001211907"/>
    </source>
</evidence>
<sequence length="184" mass="20488">MTEQTQVESDNESDLGELHTATRDSKDAIALRKRQSDAFAKTASSFLVGSILKITLTNFVTYNYVEFRPAPNLNMVIGPNGTGKSTIVCAIALGLGGKPEILGRAKEIKEFVKKNQDMAVIEIELKTKTGSVIIERSFRNNANTSAWKIDGKSCSEKFVKDFIRGLSIQVDNLWFENWFSAEFQ</sequence>
<dbReference type="Pfam" id="PF13476">
    <property type="entry name" value="AAA_23"/>
    <property type="match status" value="1"/>
</dbReference>
<dbReference type="InterPro" id="IPR027417">
    <property type="entry name" value="P-loop_NTPase"/>
</dbReference>
<accession>A0AAD5XKI4</accession>
<dbReference type="PANTHER" id="PTHR45916:SF1">
    <property type="entry name" value="STRUCTURAL MAINTENANCE OF CHROMOSOMES PROTEIN 5"/>
    <property type="match status" value="1"/>
</dbReference>
<reference evidence="5" key="1">
    <citation type="submission" date="2020-05" db="EMBL/GenBank/DDBJ databases">
        <title>Phylogenomic resolution of chytrid fungi.</title>
        <authorList>
            <person name="Stajich J.E."/>
            <person name="Amses K."/>
            <person name="Simmons R."/>
            <person name="Seto K."/>
            <person name="Myers J."/>
            <person name="Bonds A."/>
            <person name="Quandt C.A."/>
            <person name="Barry K."/>
            <person name="Liu P."/>
            <person name="Grigoriev I."/>
            <person name="Longcore J.E."/>
            <person name="James T.Y."/>
        </authorList>
    </citation>
    <scope>NUCLEOTIDE SEQUENCE</scope>
    <source>
        <strain evidence="5">JEL0513</strain>
    </source>
</reference>
<dbReference type="GO" id="GO:0000724">
    <property type="term" value="P:double-strand break repair via homologous recombination"/>
    <property type="evidence" value="ECO:0007669"/>
    <property type="project" value="TreeGrafter"/>
</dbReference>
<dbReference type="GO" id="GO:0005634">
    <property type="term" value="C:nucleus"/>
    <property type="evidence" value="ECO:0007669"/>
    <property type="project" value="TreeGrafter"/>
</dbReference>
<dbReference type="GO" id="GO:0030915">
    <property type="term" value="C:Smc5-Smc6 complex"/>
    <property type="evidence" value="ECO:0007669"/>
    <property type="project" value="TreeGrafter"/>
</dbReference>
<name>A0AAD5XKI4_9FUNG</name>
<protein>
    <recommendedName>
        <fullName evidence="2">Structural maintenance of chromosomes protein 5</fullName>
    </recommendedName>
</protein>
<evidence type="ECO:0000256" key="2">
    <source>
        <dbReference type="ARBA" id="ARBA00018687"/>
    </source>
</evidence>
<dbReference type="EMBL" id="JADGJH010000043">
    <property type="protein sequence ID" value="KAJ3140861.1"/>
    <property type="molecule type" value="Genomic_DNA"/>
</dbReference>
<dbReference type="SUPFAM" id="SSF52540">
    <property type="entry name" value="P-loop containing nucleoside triphosphate hydrolases"/>
    <property type="match status" value="1"/>
</dbReference>
<comment type="similarity">
    <text evidence="1">Belongs to the SMC family. SMC5 subfamily.</text>
</comment>
<dbReference type="InterPro" id="IPR038729">
    <property type="entry name" value="Rad50/SbcC_AAA"/>
</dbReference>
<evidence type="ECO:0000256" key="3">
    <source>
        <dbReference type="ARBA" id="ARBA00023054"/>
    </source>
</evidence>